<keyword evidence="12" id="KW-0297">G-protein coupled receptor</keyword>
<dbReference type="PRINTS" id="PR00237">
    <property type="entry name" value="GPCRRHODOPSN"/>
</dbReference>
<keyword evidence="9" id="KW-0677">Repeat</keyword>
<dbReference type="InterPro" id="IPR026987">
    <property type="entry name" value="WDR18_C"/>
</dbReference>
<dbReference type="PROSITE" id="PS50294">
    <property type="entry name" value="WD_REPEATS_REGION"/>
    <property type="match status" value="2"/>
</dbReference>
<comment type="function">
    <text evidence="23">Transcription factor involved in monocyte-to-macrophage differentiation. Forms a complex with NPM1 to translocate to the nucleus, acting as a transcription factor that promotes the expression of the genes involved in macrophage differentiation, such as STAT3, STAT1 and JUNB.</text>
</comment>
<dbReference type="SMART" id="SM00320">
    <property type="entry name" value="WD40"/>
    <property type="match status" value="5"/>
</dbReference>
<dbReference type="PROSITE" id="PS51011">
    <property type="entry name" value="ARID"/>
    <property type="match status" value="1"/>
</dbReference>
<name>A0AA41SU07_SCICA</name>
<evidence type="ECO:0000256" key="19">
    <source>
        <dbReference type="ARBA" id="ARBA00023224"/>
    </source>
</evidence>
<feature type="compositionally biased region" description="Polar residues" evidence="28">
    <location>
        <begin position="1104"/>
        <end position="1117"/>
    </location>
</feature>
<dbReference type="EMBL" id="JAATJV010273300">
    <property type="protein sequence ID" value="MBZ3876358.1"/>
    <property type="molecule type" value="Genomic_DNA"/>
</dbReference>
<feature type="region of interest" description="Disordered" evidence="28">
    <location>
        <begin position="1096"/>
        <end position="1122"/>
    </location>
</feature>
<dbReference type="GO" id="GO:0006261">
    <property type="term" value="P:DNA-templated DNA replication"/>
    <property type="evidence" value="ECO:0007669"/>
    <property type="project" value="TreeGrafter"/>
</dbReference>
<evidence type="ECO:0000256" key="14">
    <source>
        <dbReference type="ARBA" id="ARBA00023136"/>
    </source>
</evidence>
<comment type="subunit">
    <text evidence="24 27">Component of the 5FMC complex, at least composed of PELP1, LAS1L, TEX10, WDR18 and SENP3; the complex interacts with methylated CHTOP and ZNF148. Interacts with NOL9. Component of the PELP1 complex, composed of at least PELP1, TEX10 and WDR18. The complex interacts with pre-60S ribosome particles.</text>
</comment>
<evidence type="ECO:0000256" key="13">
    <source>
        <dbReference type="ARBA" id="ARBA00023125"/>
    </source>
</evidence>
<keyword evidence="13" id="KW-0238">DNA-binding</keyword>
<keyword evidence="34" id="KW-1185">Reference proteome</keyword>
<dbReference type="InterPro" id="IPR036431">
    <property type="entry name" value="ARID_dom_sf"/>
</dbReference>
<dbReference type="InterPro" id="IPR036322">
    <property type="entry name" value="WD40_repeat_dom_sf"/>
</dbReference>
<feature type="transmembrane region" description="Helical" evidence="29">
    <location>
        <begin position="117"/>
        <end position="138"/>
    </location>
</feature>
<evidence type="ECO:0000256" key="20">
    <source>
        <dbReference type="ARBA" id="ARBA00023242"/>
    </source>
</evidence>
<keyword evidence="20 27" id="KW-0539">Nucleus</keyword>
<dbReference type="FunFam" id="1.20.1070.10:FF:000171">
    <property type="entry name" value="KISS1 receptor b"/>
    <property type="match status" value="1"/>
</dbReference>
<evidence type="ECO:0000259" key="30">
    <source>
        <dbReference type="PROSITE" id="PS50262"/>
    </source>
</evidence>
<comment type="subunit">
    <text evidence="25">Interacts (via REKLES DOMAIN) with NPM1; the interaction mediates ARID3C nuclear shuttling.</text>
</comment>
<keyword evidence="14 29" id="KW-0472">Membrane</keyword>
<dbReference type="SMART" id="SM00501">
    <property type="entry name" value="BRIGHT"/>
    <property type="match status" value="1"/>
</dbReference>
<dbReference type="PROSITE" id="PS50262">
    <property type="entry name" value="G_PROTEIN_RECEP_F1_2"/>
    <property type="match status" value="1"/>
</dbReference>
<accession>A0AA41SU07</accession>
<dbReference type="Gene3D" id="2.130.10.10">
    <property type="entry name" value="YVTN repeat-like/Quinoprotein amine dehydrogenase"/>
    <property type="match status" value="2"/>
</dbReference>
<evidence type="ECO:0000256" key="29">
    <source>
        <dbReference type="SAM" id="Phobius"/>
    </source>
</evidence>
<dbReference type="Gene3D" id="1.10.150.60">
    <property type="entry name" value="ARID DNA-binding domain"/>
    <property type="match status" value="1"/>
</dbReference>
<dbReference type="InterPro" id="IPR000276">
    <property type="entry name" value="GPCR_Rhodpsn"/>
</dbReference>
<dbReference type="GO" id="GO:0006357">
    <property type="term" value="P:regulation of transcription by RNA polymerase II"/>
    <property type="evidence" value="ECO:0007669"/>
    <property type="project" value="UniProtKB-ARBA"/>
</dbReference>
<evidence type="ECO:0000256" key="18">
    <source>
        <dbReference type="ARBA" id="ARBA00023180"/>
    </source>
</evidence>
<comment type="subcellular location">
    <subcellularLocation>
        <location evidence="2">Cell membrane</location>
        <topology evidence="2">Multi-pass membrane protein</topology>
    </subcellularLocation>
    <subcellularLocation>
        <location evidence="21 27">Dynein axonemal particle</location>
    </subcellularLocation>
    <subcellularLocation>
        <location evidence="27">Nucleus</location>
        <location evidence="27">Nucleolus</location>
    </subcellularLocation>
    <subcellularLocation>
        <location evidence="1 27">Nucleus</location>
        <location evidence="1 27">Nucleoplasm</location>
    </subcellularLocation>
    <subcellularLocation>
        <location evidence="27">Cytoplasm</location>
    </subcellularLocation>
    <text evidence="27">Mainly found in the nucleoplasm, with low levels detected in the cytoplasmic and chromatin fractions.</text>
</comment>
<evidence type="ECO:0000256" key="10">
    <source>
        <dbReference type="ARBA" id="ARBA00022989"/>
    </source>
</evidence>
<dbReference type="GO" id="GO:0008528">
    <property type="term" value="F:G protein-coupled peptide receptor activity"/>
    <property type="evidence" value="ECO:0007669"/>
    <property type="project" value="UniProtKB-ARBA"/>
</dbReference>
<evidence type="ECO:0000256" key="21">
    <source>
        <dbReference type="ARBA" id="ARBA00024190"/>
    </source>
</evidence>
<feature type="compositionally biased region" description="Low complexity" evidence="28">
    <location>
        <begin position="493"/>
        <end position="515"/>
    </location>
</feature>
<evidence type="ECO:0000256" key="28">
    <source>
        <dbReference type="SAM" id="MobiDB-lite"/>
    </source>
</evidence>
<feature type="transmembrane region" description="Helical" evidence="29">
    <location>
        <begin position="80"/>
        <end position="105"/>
    </location>
</feature>
<evidence type="ECO:0000259" key="32">
    <source>
        <dbReference type="PROSITE" id="PS51486"/>
    </source>
</evidence>
<reference evidence="33" key="1">
    <citation type="submission" date="2020-03" db="EMBL/GenBank/DDBJ databases">
        <title>Studies in the Genomics of Life Span.</title>
        <authorList>
            <person name="Glass D."/>
        </authorList>
    </citation>
    <scope>NUCLEOTIDE SEQUENCE</scope>
    <source>
        <strain evidence="33">SUZIE</strain>
        <tissue evidence="33">Muscle</tissue>
    </source>
</reference>
<evidence type="ECO:0000256" key="7">
    <source>
        <dbReference type="ARBA" id="ARBA00022574"/>
    </source>
</evidence>
<dbReference type="SUPFAM" id="SSF46774">
    <property type="entry name" value="ARID-like"/>
    <property type="match status" value="1"/>
</dbReference>
<evidence type="ECO:0000256" key="15">
    <source>
        <dbReference type="ARBA" id="ARBA00023157"/>
    </source>
</evidence>
<dbReference type="Pfam" id="PF00400">
    <property type="entry name" value="WD40"/>
    <property type="match status" value="3"/>
</dbReference>
<dbReference type="GO" id="GO:0120293">
    <property type="term" value="C:dynein axonemal particle"/>
    <property type="evidence" value="ECO:0007669"/>
    <property type="project" value="UniProtKB-SubCell"/>
</dbReference>
<keyword evidence="10 29" id="KW-1133">Transmembrane helix</keyword>
<dbReference type="SUPFAM" id="SSF81321">
    <property type="entry name" value="Family A G protein-coupled receptor-like"/>
    <property type="match status" value="1"/>
</dbReference>
<keyword evidence="8 29" id="KW-0812">Transmembrane</keyword>
<dbReference type="InterPro" id="IPR008103">
    <property type="entry name" value="KiSS_1_rcpt"/>
</dbReference>
<feature type="transmembrane region" description="Helical" evidence="29">
    <location>
        <begin position="43"/>
        <end position="68"/>
    </location>
</feature>
<dbReference type="FunFam" id="2.130.10.10:FF:000467">
    <property type="entry name" value="WD repeat domain 18"/>
    <property type="match status" value="1"/>
</dbReference>
<evidence type="ECO:0000256" key="25">
    <source>
        <dbReference type="ARBA" id="ARBA00065865"/>
    </source>
</evidence>
<evidence type="ECO:0000256" key="11">
    <source>
        <dbReference type="ARBA" id="ARBA00023015"/>
    </source>
</evidence>
<dbReference type="PROSITE" id="PS51486">
    <property type="entry name" value="REKLES"/>
    <property type="match status" value="1"/>
</dbReference>
<evidence type="ECO:0000256" key="23">
    <source>
        <dbReference type="ARBA" id="ARBA00058617"/>
    </source>
</evidence>
<feature type="region of interest" description="Disordered" evidence="28">
    <location>
        <begin position="493"/>
        <end position="657"/>
    </location>
</feature>
<feature type="transmembrane region" description="Helical" evidence="29">
    <location>
        <begin position="158"/>
        <end position="180"/>
    </location>
</feature>
<evidence type="ECO:0000256" key="3">
    <source>
        <dbReference type="ARBA" id="ARBA00010143"/>
    </source>
</evidence>
<keyword evidence="16" id="KW-0804">Transcription</keyword>
<keyword evidence="7 26" id="KW-0853">WD repeat</keyword>
<evidence type="ECO:0000259" key="31">
    <source>
        <dbReference type="PROSITE" id="PS51011"/>
    </source>
</evidence>
<evidence type="ECO:0000256" key="8">
    <source>
        <dbReference type="ARBA" id="ARBA00022692"/>
    </source>
</evidence>
<keyword evidence="19" id="KW-0807">Transducer</keyword>
<protein>
    <recommendedName>
        <fullName evidence="27">WD repeat-containing protein 18</fullName>
    </recommendedName>
</protein>
<evidence type="ECO:0000313" key="33">
    <source>
        <dbReference type="EMBL" id="MBZ3876358.1"/>
    </source>
</evidence>
<dbReference type="GO" id="GO:0005730">
    <property type="term" value="C:nucleolus"/>
    <property type="evidence" value="ECO:0007669"/>
    <property type="project" value="UniProtKB-SubCell"/>
</dbReference>
<feature type="repeat" description="WD" evidence="26">
    <location>
        <begin position="1414"/>
        <end position="1455"/>
    </location>
</feature>
<dbReference type="SMART" id="SM01014">
    <property type="entry name" value="ARID"/>
    <property type="match status" value="1"/>
</dbReference>
<dbReference type="InterPro" id="IPR023334">
    <property type="entry name" value="REKLES_domain"/>
</dbReference>
<feature type="compositionally biased region" description="Low complexity" evidence="28">
    <location>
        <begin position="631"/>
        <end position="646"/>
    </location>
</feature>
<gene>
    <name evidence="33" type="ORF">SUZIE_137540</name>
</gene>
<evidence type="ECO:0000256" key="5">
    <source>
        <dbReference type="ARBA" id="ARBA00022475"/>
    </source>
</evidence>
<dbReference type="CDD" id="cd16867">
    <property type="entry name" value="ARID_ARID3"/>
    <property type="match status" value="1"/>
</dbReference>
<evidence type="ECO:0000256" key="12">
    <source>
        <dbReference type="ARBA" id="ARBA00023040"/>
    </source>
</evidence>
<feature type="region of interest" description="Disordered" evidence="28">
    <location>
        <begin position="349"/>
        <end position="377"/>
    </location>
</feature>
<dbReference type="CDD" id="cd15095">
    <property type="entry name" value="7tmA_KiSS1R"/>
    <property type="match status" value="1"/>
</dbReference>
<keyword evidence="17" id="KW-0675">Receptor</keyword>
<dbReference type="PROSITE" id="PS50082">
    <property type="entry name" value="WD_REPEATS_2"/>
    <property type="match status" value="3"/>
</dbReference>
<dbReference type="FunFam" id="1.10.150.60:FF:000007">
    <property type="entry name" value="AT-rich interactive domain-containing protein 3C"/>
    <property type="match status" value="1"/>
</dbReference>
<keyword evidence="18" id="KW-0325">Glycoprotein</keyword>
<dbReference type="InterPro" id="IPR045227">
    <property type="entry name" value="WDR18/Ipi3/RID3"/>
</dbReference>
<dbReference type="Gene3D" id="1.20.1070.10">
    <property type="entry name" value="Rhodopsin 7-helix transmembrane proteins"/>
    <property type="match status" value="1"/>
</dbReference>
<evidence type="ECO:0000256" key="17">
    <source>
        <dbReference type="ARBA" id="ARBA00023170"/>
    </source>
</evidence>
<feature type="compositionally biased region" description="Basic and acidic residues" evidence="28">
    <location>
        <begin position="538"/>
        <end position="563"/>
    </location>
</feature>
<evidence type="ECO:0000256" key="4">
    <source>
        <dbReference type="ARBA" id="ARBA00022473"/>
    </source>
</evidence>
<dbReference type="InterPro" id="IPR001606">
    <property type="entry name" value="ARID_dom"/>
</dbReference>
<comment type="function">
    <text evidence="22 27">Functions as a component of the Five Friends of Methylated CHTOP (5FMC) complex; the 5FMC complex is recruited to ZNF148 by methylated CHTOP, leading to desumoylation of ZNF148 and subsequent transactivation of ZNF148 target genes. Component of the PELP1 complex involved in the nucleolar steps of 28S rRNA maturation and the subsequent nucleoplasmic transit of the pre-60S ribosomal subunit. May play a role during development.</text>
</comment>
<dbReference type="InterPro" id="IPR001680">
    <property type="entry name" value="WD40_rpt"/>
</dbReference>
<feature type="domain" description="G-protein coupled receptors family 1 profile" evidence="30">
    <location>
        <begin position="59"/>
        <end position="323"/>
    </location>
</feature>
<comment type="similarity">
    <text evidence="3 27">Belongs to the WD repeat IPI3/WDR18 family.</text>
</comment>
<dbReference type="GO" id="GO:0006364">
    <property type="term" value="P:rRNA processing"/>
    <property type="evidence" value="ECO:0007669"/>
    <property type="project" value="UniProtKB-UniRule"/>
</dbReference>
<dbReference type="InterPro" id="IPR015943">
    <property type="entry name" value="WD40/YVTN_repeat-like_dom_sf"/>
</dbReference>
<proteinExistence type="inferred from homology"/>
<feature type="repeat" description="WD" evidence="26">
    <location>
        <begin position="1266"/>
        <end position="1299"/>
    </location>
</feature>
<keyword evidence="15" id="KW-1015">Disulfide bond</keyword>
<organism evidence="33 34">
    <name type="scientific">Sciurus carolinensis</name>
    <name type="common">Eastern gray squirrel</name>
    <dbReference type="NCBI Taxonomy" id="30640"/>
    <lineage>
        <taxon>Eukaryota</taxon>
        <taxon>Metazoa</taxon>
        <taxon>Chordata</taxon>
        <taxon>Craniata</taxon>
        <taxon>Vertebrata</taxon>
        <taxon>Euteleostomi</taxon>
        <taxon>Mammalia</taxon>
        <taxon>Eutheria</taxon>
        <taxon>Euarchontoglires</taxon>
        <taxon>Glires</taxon>
        <taxon>Rodentia</taxon>
        <taxon>Sciuromorpha</taxon>
        <taxon>Sciuridae</taxon>
        <taxon>Sciurinae</taxon>
        <taxon>Sciurini</taxon>
        <taxon>Sciurus</taxon>
    </lineage>
</organism>
<dbReference type="PANTHER" id="PTHR18763:SF0">
    <property type="entry name" value="WD REPEAT-CONTAINING PROTEIN 18"/>
    <property type="match status" value="1"/>
</dbReference>
<dbReference type="InterPro" id="IPR017452">
    <property type="entry name" value="GPCR_Rhodpsn_7TM"/>
</dbReference>
<dbReference type="PRINTS" id="PR01728">
    <property type="entry name" value="KISS1RECEPTR"/>
</dbReference>
<feature type="domain" description="REKLES" evidence="32">
    <location>
        <begin position="994"/>
        <end position="1091"/>
    </location>
</feature>
<sequence>MSAAATSGPNSSWWAPANASGCPGCGVNASDGLASAPRLLDAWLVPLFFAALMLLGLVGNSLVIYVICRHKQMRTVTNFYIANLAATDVTFLLCCVPFTALLYPLPAWVLGDFMCKFVNYIQQVSVQATCATLTAMSVDRWYVTVFPLRALHRRTPRLALAVSLSIWVGSAAVSAPVLALHRLSPGPRTYCSEAFPSRTLERAFALYNLLALYLLPLLATCACYGAMLRHLGRTTVRPAPTDSALQGQLLAERKGAVRAKVSRLVAAVVLLFAACWGPIQLFLVLQALGPTGTWHPRSYAAYSLKIWAHCMSYSNSALNPLLYAFLGSHFRQAFRGVCPCASGCQRGPREPVPSDLEPPNTELHGLAARPAPARTPKPRSDLNSLYLMRRFLFLVSGPGPCGFLVFSQGTCSVTHPALLSQGTCSVTHPALLSQGTCSVTHPALLSQGSCSVTHPALLSSLCLWEPFKVPLGWDREPESAHVQRAQMAALAAMRAAAAGLGHPPSPSGSEDGPPGSEDEDSAQEGAPGSPTLPGQGREGSRHPEGAVHVEDLGSDEDLKPKWEEELEEELADEDEDEDDYEDEGDEEDEGLGPPGPGGPGSAGLFPHKAQPAQAFRGDTAPRALGGPERQGPGPAHPGGAAHLGPQLQPPPDPGDWTYEEQFKQVTHVALAGDALCGWAVSFIQWTGAGPPLGLVVPVGFRGDTCALLAIRAFGFWPPWQGDARQEEVVLGGQSSTSTSSWNLRVGLIWKQGLLDVHDKVQVQSGPAAGWQGPYERGIRGQLYELDGDPKRKEFLDDLFTFMQKRGTPVNRIPIMAKQVLDLFTLYVLVTEKGGLVEVINKKLWREITKGLNLPTSITSAAFTLRTQYMKYLYPYECERRGLSSPSELQAAIDSNRREGRRQGFGGSLFTYSPGGAHGTLSSPKLPVPALGLAASTNGSSATPAPKIKKEEDLAIPITVPGRLPVSLAGHPVVAAQAAAVQAAAAQAAVAAQAAALEQLREKLESGEPPEKKMALVTDEQQRLMQRALQQNFLAMTAQLPMNIRINSQASESRQESAVNLTGTNGSNSISMSVEINGIMYTAPSKRRQIKNNEVCGCGSEEQRPSTGEQTTPHQPSTFWGRRQERLLGPDSLSRKQSPNWPPGPWRCGKMAAPMEVAVCTDSAAQLWSCVVWELHSGANLLTYRGGQAGPRGLALLNGEYLLAAQLGKNYISAWELQRKDQLQQKIMCPGPVTCLTTSPNGLYVVAGIAESIYLWEVSTGNLLVILNRHYQDVSCLKFTGDSSHFLSGGRDCLVLTWSLCSVLQVDPSRIPAPRHVWSQHTLPITDLHCGFGGPLARVATASLDQTVKLWEISSGELLLSILFDVGIMAVTMDLAEHHMFCGGSDGSIFQVDLCARPTQRERSFQPEQDPGKVFKGHRNQVTCLSVSTDGSVLLSGSHDETVRLWDVQSKQCIRTVALRGPVTNASILLAPVGMLSSDFRPSLPLPRFNKHLLGAEHGDEPRGGGLPLRLGRHRQGMEPSYLDRMEQLHKVMCSTLEKNVLGGQDQLRVRVTELEDEVRNLRKVNRDLFDFSTRIITRPAK</sequence>
<keyword evidence="6" id="KW-0963">Cytoplasm</keyword>
<evidence type="ECO:0000313" key="34">
    <source>
        <dbReference type="Proteomes" id="UP001166674"/>
    </source>
</evidence>
<dbReference type="FunFam" id="2.130.10.10:FF:000444">
    <property type="entry name" value="WD repeat domain 18"/>
    <property type="match status" value="1"/>
</dbReference>
<dbReference type="GO" id="GO:0120330">
    <property type="term" value="C:rixosome complex"/>
    <property type="evidence" value="ECO:0007669"/>
    <property type="project" value="TreeGrafter"/>
</dbReference>
<dbReference type="PROSITE" id="PS00678">
    <property type="entry name" value="WD_REPEATS_1"/>
    <property type="match status" value="1"/>
</dbReference>
<feature type="transmembrane region" description="Helical" evidence="29">
    <location>
        <begin position="264"/>
        <end position="286"/>
    </location>
</feature>
<dbReference type="Pfam" id="PF01388">
    <property type="entry name" value="ARID"/>
    <property type="match status" value="1"/>
</dbReference>
<dbReference type="GO" id="GO:0005886">
    <property type="term" value="C:plasma membrane"/>
    <property type="evidence" value="ECO:0007669"/>
    <property type="project" value="UniProtKB-SubCell"/>
</dbReference>
<dbReference type="Proteomes" id="UP001166674">
    <property type="component" value="Unassembled WGS sequence"/>
</dbReference>
<keyword evidence="11" id="KW-0805">Transcription regulation</keyword>
<evidence type="ECO:0000256" key="26">
    <source>
        <dbReference type="PROSITE-ProRule" id="PRU00221"/>
    </source>
</evidence>
<dbReference type="SUPFAM" id="SSF50978">
    <property type="entry name" value="WD40 repeat-like"/>
    <property type="match status" value="1"/>
</dbReference>
<evidence type="ECO:0000256" key="2">
    <source>
        <dbReference type="ARBA" id="ARBA00004651"/>
    </source>
</evidence>
<evidence type="ECO:0000256" key="1">
    <source>
        <dbReference type="ARBA" id="ARBA00004642"/>
    </source>
</evidence>
<feature type="repeat" description="WD" evidence="26">
    <location>
        <begin position="1338"/>
        <end position="1360"/>
    </location>
</feature>
<evidence type="ECO:0000256" key="16">
    <source>
        <dbReference type="ARBA" id="ARBA00023163"/>
    </source>
</evidence>
<dbReference type="InterPro" id="IPR019775">
    <property type="entry name" value="WD40_repeat_CS"/>
</dbReference>
<evidence type="ECO:0000256" key="6">
    <source>
        <dbReference type="ARBA" id="ARBA00022490"/>
    </source>
</evidence>
<dbReference type="PANTHER" id="PTHR18763">
    <property type="entry name" value="WD-REPEAT PROTEIN 18"/>
    <property type="match status" value="1"/>
</dbReference>
<comment type="caution">
    <text evidence="33">The sequence shown here is derived from an EMBL/GenBank/DDBJ whole genome shotgun (WGS) entry which is preliminary data.</text>
</comment>
<feature type="domain" description="ARID" evidence="31">
    <location>
        <begin position="788"/>
        <end position="880"/>
    </location>
</feature>
<evidence type="ECO:0000256" key="9">
    <source>
        <dbReference type="ARBA" id="ARBA00022737"/>
    </source>
</evidence>
<dbReference type="GO" id="GO:0003677">
    <property type="term" value="F:DNA binding"/>
    <property type="evidence" value="ECO:0007669"/>
    <property type="project" value="UniProtKB-KW"/>
</dbReference>
<dbReference type="Pfam" id="PF00001">
    <property type="entry name" value="7tm_1"/>
    <property type="match status" value="1"/>
</dbReference>
<keyword evidence="27" id="KW-0698">rRNA processing</keyword>
<dbReference type="Pfam" id="PF14077">
    <property type="entry name" value="WDR18_C"/>
    <property type="match status" value="1"/>
</dbReference>
<keyword evidence="4" id="KW-0217">Developmental protein</keyword>
<feature type="compositionally biased region" description="Acidic residues" evidence="28">
    <location>
        <begin position="564"/>
        <end position="590"/>
    </location>
</feature>
<feature type="transmembrane region" description="Helical" evidence="29">
    <location>
        <begin position="205"/>
        <end position="227"/>
    </location>
</feature>
<dbReference type="GO" id="GO:0005656">
    <property type="term" value="C:nuclear pre-replicative complex"/>
    <property type="evidence" value="ECO:0007669"/>
    <property type="project" value="TreeGrafter"/>
</dbReference>
<evidence type="ECO:0000256" key="24">
    <source>
        <dbReference type="ARBA" id="ARBA00063451"/>
    </source>
</evidence>
<evidence type="ECO:0000256" key="22">
    <source>
        <dbReference type="ARBA" id="ARBA00045929"/>
    </source>
</evidence>
<keyword evidence="5" id="KW-1003">Cell membrane</keyword>
<evidence type="ECO:0000256" key="27">
    <source>
        <dbReference type="RuleBase" id="RU369067"/>
    </source>
</evidence>